<evidence type="ECO:0000256" key="5">
    <source>
        <dbReference type="SAM" id="SignalP"/>
    </source>
</evidence>
<reference evidence="8 9" key="1">
    <citation type="submission" date="2018-02" db="EMBL/GenBank/DDBJ databases">
        <title>Comparative genomes isolates from brazilian mangrove.</title>
        <authorList>
            <person name="Araujo J.E."/>
            <person name="Taketani R.G."/>
            <person name="Silva M.C.P."/>
            <person name="Loureco M.V."/>
            <person name="Andreote F.D."/>
        </authorList>
    </citation>
    <scope>NUCLEOTIDE SEQUENCE [LARGE SCALE GENOMIC DNA]</scope>
    <source>
        <strain evidence="8 9">Nap-Phe MGV</strain>
    </source>
</reference>
<name>A0A2S8GGQ2_9BACT</name>
<evidence type="ECO:0000256" key="2">
    <source>
        <dbReference type="ARBA" id="ARBA00022801"/>
    </source>
</evidence>
<accession>A0A2S8GGQ2</accession>
<evidence type="ECO:0000256" key="1">
    <source>
        <dbReference type="ARBA" id="ARBA00009902"/>
    </source>
</evidence>
<feature type="domain" description="Glycosyl hydrolase family 32 C-terminal" evidence="7">
    <location>
        <begin position="587"/>
        <end position="712"/>
    </location>
</feature>
<dbReference type="GO" id="GO:0004575">
    <property type="term" value="F:sucrose alpha-glucosidase activity"/>
    <property type="evidence" value="ECO:0007669"/>
    <property type="project" value="TreeGrafter"/>
</dbReference>
<keyword evidence="5" id="KW-0732">Signal</keyword>
<dbReference type="SMART" id="SM00640">
    <property type="entry name" value="Glyco_32"/>
    <property type="match status" value="1"/>
</dbReference>
<keyword evidence="2 4" id="KW-0378">Hydrolase</keyword>
<evidence type="ECO:0000256" key="3">
    <source>
        <dbReference type="ARBA" id="ARBA00023295"/>
    </source>
</evidence>
<dbReference type="GO" id="GO:0005987">
    <property type="term" value="P:sucrose catabolic process"/>
    <property type="evidence" value="ECO:0007669"/>
    <property type="project" value="TreeGrafter"/>
</dbReference>
<gene>
    <name evidence="8" type="ORF">C5Y93_22765</name>
</gene>
<dbReference type="InterPro" id="IPR013320">
    <property type="entry name" value="ConA-like_dom_sf"/>
</dbReference>
<evidence type="ECO:0000313" key="9">
    <source>
        <dbReference type="Proteomes" id="UP000237819"/>
    </source>
</evidence>
<dbReference type="PANTHER" id="PTHR42800">
    <property type="entry name" value="EXOINULINASE INUD (AFU_ORTHOLOGUE AFUA_5G00480)"/>
    <property type="match status" value="1"/>
</dbReference>
<dbReference type="Pfam" id="PF00251">
    <property type="entry name" value="Glyco_hydro_32N"/>
    <property type="match status" value="1"/>
</dbReference>
<evidence type="ECO:0000313" key="8">
    <source>
        <dbReference type="EMBL" id="PQO43480.1"/>
    </source>
</evidence>
<dbReference type="InterPro" id="IPR001362">
    <property type="entry name" value="Glyco_hydro_32"/>
</dbReference>
<keyword evidence="3 4" id="KW-0326">Glycosidase</keyword>
<evidence type="ECO:0000259" key="6">
    <source>
        <dbReference type="Pfam" id="PF00251"/>
    </source>
</evidence>
<dbReference type="GO" id="GO:0005737">
    <property type="term" value="C:cytoplasm"/>
    <property type="evidence" value="ECO:0007669"/>
    <property type="project" value="TreeGrafter"/>
</dbReference>
<organism evidence="8 9">
    <name type="scientific">Blastopirellula marina</name>
    <dbReference type="NCBI Taxonomy" id="124"/>
    <lineage>
        <taxon>Bacteria</taxon>
        <taxon>Pseudomonadati</taxon>
        <taxon>Planctomycetota</taxon>
        <taxon>Planctomycetia</taxon>
        <taxon>Pirellulales</taxon>
        <taxon>Pirellulaceae</taxon>
        <taxon>Blastopirellula</taxon>
    </lineage>
</organism>
<comment type="similarity">
    <text evidence="1 4">Belongs to the glycosyl hydrolase 32 family.</text>
</comment>
<comment type="caution">
    <text evidence="8">The sequence shown here is derived from an EMBL/GenBank/DDBJ whole genome shotgun (WGS) entry which is preliminary data.</text>
</comment>
<evidence type="ECO:0000256" key="4">
    <source>
        <dbReference type="RuleBase" id="RU362110"/>
    </source>
</evidence>
<dbReference type="SUPFAM" id="SSF49899">
    <property type="entry name" value="Concanavalin A-like lectins/glucanases"/>
    <property type="match status" value="1"/>
</dbReference>
<protein>
    <submittedName>
        <fullName evidence="8">2,6-beta-D-fructofuranosidase</fullName>
    </submittedName>
</protein>
<dbReference type="OrthoDB" id="9759709at2"/>
<dbReference type="RefSeq" id="WP_105337766.1">
    <property type="nucleotide sequence ID" value="NZ_PUHZ01000023.1"/>
</dbReference>
<dbReference type="AlphaFoldDB" id="A0A2S8GGQ2"/>
<dbReference type="SUPFAM" id="SSF75005">
    <property type="entry name" value="Arabinanase/levansucrase/invertase"/>
    <property type="match status" value="1"/>
</dbReference>
<sequence length="721" mass="78784">MRPFACLLALAVLFHASLSAFAAENDADIVIADFEGETYGDWKTTGTAFGDGPAIGTLPGQMDVTGFAGKRLVNSFNGGDAPTGTLTSPKFTIERDYLKFLIGGGGYADKTCMKLLVDGQEVRAAVGPNVRPGGSESLAPASWDVKDLQGQAATIVIIDEASGGWGHINVDQIVQSNQDVDLRQRSRDFTVNQPYLLLPIKNGAPKVNVELAVAGKPVRLYSTELATDPTDVDWYAYFTIDRYRNQAATISATRAGEGAFALIRQSDHVPAGKALYQEALRPQFHFSQLVGWINDPNGMVYLDGEWHLYFQHNPVGVEWGNMTWGHAVSRDLVHWNQLPSVLFPETMAQGACFSGGAVVDHNNTAGFKTGDKEVLVAFLTDTGAGESIAYSNDQGRTFTWYEGNPVVKHKGRDPKVIWYAYDEQDEPIDETAKQRGGHWVMAVYDESEQVGQNTAFYTSNDLKAWTLQSQLTGYFECPELFELKVEGSPDQSRWVTFAADGKYALGTFDGRKFTPSFAGKQQLFHGNIYAAQTFDNAPDNRRVLIGWMRMALPGMPFNQAFTFPHELTLHETPEGLRMFSAPVGEIAKLYRKEHHVADQPLTADESLELPVAGQLLDVAATFDLGTAKTVGLNLLGNRVTYDVAQQTWQGAKTAATDGRVTVRALLDRSQLEVWGNGGAVTIGGGRVIQDDNQTVEAFATGGTAKLIDLKVRELNSGWLAN</sequence>
<dbReference type="InterPro" id="IPR013189">
    <property type="entry name" value="Glyco_hydro_32_C"/>
</dbReference>
<dbReference type="EMBL" id="PUHZ01000023">
    <property type="protein sequence ID" value="PQO43480.1"/>
    <property type="molecule type" value="Genomic_DNA"/>
</dbReference>
<dbReference type="Proteomes" id="UP000237819">
    <property type="component" value="Unassembled WGS sequence"/>
</dbReference>
<dbReference type="PANTHER" id="PTHR42800:SF1">
    <property type="entry name" value="EXOINULINASE INUD (AFU_ORTHOLOGUE AFUA_5G00480)"/>
    <property type="match status" value="1"/>
</dbReference>
<dbReference type="Gene3D" id="2.60.120.560">
    <property type="entry name" value="Exo-inulinase, domain 1"/>
    <property type="match status" value="1"/>
</dbReference>
<dbReference type="Pfam" id="PF08244">
    <property type="entry name" value="Glyco_hydro_32C"/>
    <property type="match status" value="1"/>
</dbReference>
<dbReference type="InterPro" id="IPR013148">
    <property type="entry name" value="Glyco_hydro_32_N"/>
</dbReference>
<feature type="signal peptide" evidence="5">
    <location>
        <begin position="1"/>
        <end position="22"/>
    </location>
</feature>
<evidence type="ECO:0000259" key="7">
    <source>
        <dbReference type="Pfam" id="PF08244"/>
    </source>
</evidence>
<feature type="domain" description="Glycosyl hydrolase family 32 N-terminal" evidence="6">
    <location>
        <begin position="285"/>
        <end position="572"/>
    </location>
</feature>
<dbReference type="InterPro" id="IPR023296">
    <property type="entry name" value="Glyco_hydro_beta-prop_sf"/>
</dbReference>
<dbReference type="CDD" id="cd18622">
    <property type="entry name" value="GH32_Inu-like"/>
    <property type="match status" value="1"/>
</dbReference>
<dbReference type="Gene3D" id="2.115.10.20">
    <property type="entry name" value="Glycosyl hydrolase domain, family 43"/>
    <property type="match status" value="1"/>
</dbReference>
<feature type="chain" id="PRO_5015655268" evidence="5">
    <location>
        <begin position="23"/>
        <end position="721"/>
    </location>
</feature>
<proteinExistence type="inferred from homology"/>